<dbReference type="RefSeq" id="WP_377472989.1">
    <property type="nucleotide sequence ID" value="NZ_JBHLWN010000098.1"/>
</dbReference>
<accession>A0ABV6DSB6</accession>
<evidence type="ECO:0000313" key="3">
    <source>
        <dbReference type="Proteomes" id="UP001589776"/>
    </source>
</evidence>
<reference evidence="2 3" key="1">
    <citation type="submission" date="2024-09" db="EMBL/GenBank/DDBJ databases">
        <authorList>
            <person name="Sun Q."/>
            <person name="Mori K."/>
        </authorList>
    </citation>
    <scope>NUCLEOTIDE SEQUENCE [LARGE SCALE GENOMIC DNA]</scope>
    <source>
        <strain evidence="2 3">CCM 7759</strain>
    </source>
</reference>
<proteinExistence type="predicted"/>
<feature type="transmembrane region" description="Helical" evidence="1">
    <location>
        <begin position="20"/>
        <end position="38"/>
    </location>
</feature>
<gene>
    <name evidence="2" type="ORF">ACFFK0_24405</name>
</gene>
<dbReference type="Pfam" id="PF16935">
    <property type="entry name" value="Hol_Tox"/>
    <property type="match status" value="1"/>
</dbReference>
<name>A0ABV6DSB6_9BACL</name>
<dbReference type="Proteomes" id="UP001589776">
    <property type="component" value="Unassembled WGS sequence"/>
</dbReference>
<dbReference type="InterPro" id="IPR031616">
    <property type="entry name" value="BsrE-like"/>
</dbReference>
<comment type="caution">
    <text evidence="2">The sequence shown here is derived from an EMBL/GenBank/DDBJ whole genome shotgun (WGS) entry which is preliminary data.</text>
</comment>
<keyword evidence="1" id="KW-0472">Membrane</keyword>
<protein>
    <submittedName>
        <fullName evidence="2">Holin-like toxin</fullName>
    </submittedName>
</protein>
<keyword evidence="1" id="KW-0812">Transmembrane</keyword>
<dbReference type="EMBL" id="JBHLWN010000098">
    <property type="protein sequence ID" value="MFC0215541.1"/>
    <property type="molecule type" value="Genomic_DNA"/>
</dbReference>
<evidence type="ECO:0000256" key="1">
    <source>
        <dbReference type="SAM" id="Phobius"/>
    </source>
</evidence>
<evidence type="ECO:0000313" key="2">
    <source>
        <dbReference type="EMBL" id="MFC0215541.1"/>
    </source>
</evidence>
<organism evidence="2 3">
    <name type="scientific">Paenibacillus chartarius</name>
    <dbReference type="NCBI Taxonomy" id="747481"/>
    <lineage>
        <taxon>Bacteria</taxon>
        <taxon>Bacillati</taxon>
        <taxon>Bacillota</taxon>
        <taxon>Bacilli</taxon>
        <taxon>Bacillales</taxon>
        <taxon>Paenibacillaceae</taxon>
        <taxon>Paenibacillus</taxon>
    </lineage>
</organism>
<keyword evidence="1" id="KW-1133">Transmembrane helix</keyword>
<sequence>MWWHGFPSKGGGATEVKDAILFMIDFSTFVVALLTYITNNFKKK</sequence>
<keyword evidence="3" id="KW-1185">Reference proteome</keyword>